<keyword evidence="2" id="KW-0472">Membrane</keyword>
<protein>
    <recommendedName>
        <fullName evidence="5">MSHA biogenesis protein MshJ</fullName>
    </recommendedName>
</protein>
<reference evidence="4" key="1">
    <citation type="journal article" date="2018" name="Front. Microbiol.">
        <title>Genome-Based Analysis Reveals the Taxonomy and Diversity of the Family Idiomarinaceae.</title>
        <authorList>
            <person name="Liu Y."/>
            <person name="Lai Q."/>
            <person name="Shao Z."/>
        </authorList>
    </citation>
    <scope>NUCLEOTIDE SEQUENCE [LARGE SCALE GENOMIC DNA]</scope>
    <source>
        <strain evidence="4">PIM1</strain>
    </source>
</reference>
<keyword evidence="2" id="KW-0812">Transmembrane</keyword>
<evidence type="ECO:0000313" key="4">
    <source>
        <dbReference type="Proteomes" id="UP000288127"/>
    </source>
</evidence>
<dbReference type="OrthoDB" id="9151209at2"/>
<dbReference type="Proteomes" id="UP000288127">
    <property type="component" value="Unassembled WGS sequence"/>
</dbReference>
<proteinExistence type="predicted"/>
<accession>A0A432YFV6</accession>
<keyword evidence="1" id="KW-0175">Coiled coil</keyword>
<name>A0A432YFV6_9GAMM</name>
<evidence type="ECO:0000313" key="3">
    <source>
        <dbReference type="EMBL" id="RUO59831.1"/>
    </source>
</evidence>
<dbReference type="AlphaFoldDB" id="A0A432YFV6"/>
<evidence type="ECO:0000256" key="2">
    <source>
        <dbReference type="SAM" id="Phobius"/>
    </source>
</evidence>
<feature type="transmembrane region" description="Helical" evidence="2">
    <location>
        <begin position="21"/>
        <end position="40"/>
    </location>
</feature>
<evidence type="ECO:0008006" key="5">
    <source>
        <dbReference type="Google" id="ProtNLM"/>
    </source>
</evidence>
<comment type="caution">
    <text evidence="3">The sequence shown here is derived from an EMBL/GenBank/DDBJ whole genome shotgun (WGS) entry which is preliminary data.</text>
</comment>
<dbReference type="RefSeq" id="WP_126759588.1">
    <property type="nucleotide sequence ID" value="NZ_PIPZ01000002.1"/>
</dbReference>
<gene>
    <name evidence="3" type="ORF">CWI76_06785</name>
</gene>
<dbReference type="EMBL" id="PIPZ01000002">
    <property type="protein sequence ID" value="RUO59831.1"/>
    <property type="molecule type" value="Genomic_DNA"/>
</dbReference>
<keyword evidence="4" id="KW-1185">Reference proteome</keyword>
<organism evidence="3 4">
    <name type="scientific">Pseudidiomarina marina</name>
    <dbReference type="NCBI Taxonomy" id="502366"/>
    <lineage>
        <taxon>Bacteria</taxon>
        <taxon>Pseudomonadati</taxon>
        <taxon>Pseudomonadota</taxon>
        <taxon>Gammaproteobacteria</taxon>
        <taxon>Alteromonadales</taxon>
        <taxon>Idiomarinaceae</taxon>
        <taxon>Pseudidiomarina</taxon>
    </lineage>
</organism>
<evidence type="ECO:0000256" key="1">
    <source>
        <dbReference type="SAM" id="Coils"/>
    </source>
</evidence>
<feature type="coiled-coil region" evidence="1">
    <location>
        <begin position="47"/>
        <end position="100"/>
    </location>
</feature>
<sequence length="214" mass="25360">MKQQWLQWQQKFEAVDAKRRRIWFIAALFLIIYLSYWFGFRPALDVIQAEKTKQEMQQSQVDQLLREIKQIDQRLAGDPQAAQRRRLEQLQASLLEVDQQLNQEANYVSAADNRALLRALLNQASNVKVQSAQALPAELIYQDEMNQDTGIFRHRLQLVIRGNYFSLSNYLQQLEKLEWSFYWQRLDYNVLQAPEAELTLEIYTISLERDYVAS</sequence>
<keyword evidence="2" id="KW-1133">Transmembrane helix</keyword>